<dbReference type="PANTHER" id="PTHR43072:SF8">
    <property type="entry name" value="ACYLTRANSFERASE FABY-RELATED"/>
    <property type="match status" value="1"/>
</dbReference>
<name>A0A1I1K5N5_9RHOB</name>
<dbReference type="Pfam" id="PF13420">
    <property type="entry name" value="Acetyltransf_4"/>
    <property type="match status" value="1"/>
</dbReference>
<protein>
    <submittedName>
        <fullName evidence="2">Phosphinothricin acetyltransferase</fullName>
    </submittedName>
</protein>
<evidence type="ECO:0000259" key="1">
    <source>
        <dbReference type="PROSITE" id="PS51186"/>
    </source>
</evidence>
<dbReference type="EMBL" id="FOLG01000006">
    <property type="protein sequence ID" value="SFC55935.1"/>
    <property type="molecule type" value="Genomic_DNA"/>
</dbReference>
<dbReference type="STRING" id="441112.SAMN04488094_10665"/>
<organism evidence="2 3">
    <name type="scientific">Tropicimonas isoalkanivorans</name>
    <dbReference type="NCBI Taxonomy" id="441112"/>
    <lineage>
        <taxon>Bacteria</taxon>
        <taxon>Pseudomonadati</taxon>
        <taxon>Pseudomonadota</taxon>
        <taxon>Alphaproteobacteria</taxon>
        <taxon>Rhodobacterales</taxon>
        <taxon>Roseobacteraceae</taxon>
        <taxon>Tropicimonas</taxon>
    </lineage>
</organism>
<evidence type="ECO:0000313" key="2">
    <source>
        <dbReference type="EMBL" id="SFC55935.1"/>
    </source>
</evidence>
<dbReference type="OrthoDB" id="5459937at2"/>
<dbReference type="PROSITE" id="PS51186">
    <property type="entry name" value="GNAT"/>
    <property type="match status" value="1"/>
</dbReference>
<keyword evidence="3" id="KW-1185">Reference proteome</keyword>
<dbReference type="AlphaFoldDB" id="A0A1I1K5N5"/>
<dbReference type="Gene3D" id="3.40.630.30">
    <property type="match status" value="1"/>
</dbReference>
<gene>
    <name evidence="2" type="ORF">SAMN04488094_10665</name>
</gene>
<evidence type="ECO:0000313" key="3">
    <source>
        <dbReference type="Proteomes" id="UP000198728"/>
    </source>
</evidence>
<keyword evidence="2" id="KW-0808">Transferase</keyword>
<dbReference type="SUPFAM" id="SSF55729">
    <property type="entry name" value="Acyl-CoA N-acyltransferases (Nat)"/>
    <property type="match status" value="1"/>
</dbReference>
<dbReference type="InterPro" id="IPR000182">
    <property type="entry name" value="GNAT_dom"/>
</dbReference>
<dbReference type="PANTHER" id="PTHR43072">
    <property type="entry name" value="N-ACETYLTRANSFERASE"/>
    <property type="match status" value="1"/>
</dbReference>
<dbReference type="CDD" id="cd04301">
    <property type="entry name" value="NAT_SF"/>
    <property type="match status" value="1"/>
</dbReference>
<dbReference type="InterPro" id="IPR016181">
    <property type="entry name" value="Acyl_CoA_acyltransferase"/>
</dbReference>
<dbReference type="Proteomes" id="UP000198728">
    <property type="component" value="Unassembled WGS sequence"/>
</dbReference>
<proteinExistence type="predicted"/>
<dbReference type="RefSeq" id="WP_093360881.1">
    <property type="nucleotide sequence ID" value="NZ_FOLG01000006.1"/>
</dbReference>
<dbReference type="GO" id="GO:0016747">
    <property type="term" value="F:acyltransferase activity, transferring groups other than amino-acyl groups"/>
    <property type="evidence" value="ECO:0007669"/>
    <property type="project" value="InterPro"/>
</dbReference>
<sequence length="181" mass="19842">MSPFDPGLPLIRDCEERDMPAIQAIYSDAVLTGQASFELEPPSVDEMRSRWQARATVGYPFLVAEADGQISGYAYAGAYHGRPAYAWTVENSIYIHRDHRGRRVGKLLMEEVIRRCEGAGYRQMVAVIGDSGNAGSIALHRSLGFVHAGTLRSVGWKHGRWLDSVLMQRPLGPGDATAPTG</sequence>
<feature type="domain" description="N-acetyltransferase" evidence="1">
    <location>
        <begin position="9"/>
        <end position="172"/>
    </location>
</feature>
<accession>A0A1I1K5N5</accession>
<reference evidence="2 3" key="1">
    <citation type="submission" date="2016-10" db="EMBL/GenBank/DDBJ databases">
        <authorList>
            <person name="de Groot N.N."/>
        </authorList>
    </citation>
    <scope>NUCLEOTIDE SEQUENCE [LARGE SCALE GENOMIC DNA]</scope>
    <source>
        <strain evidence="2 3">DSM 19548</strain>
    </source>
</reference>